<feature type="domain" description="Peptidase M16 N-terminal" evidence="10">
    <location>
        <begin position="70"/>
        <end position="191"/>
    </location>
</feature>
<evidence type="ECO:0000256" key="7">
    <source>
        <dbReference type="ARBA" id="ARBA00023049"/>
    </source>
</evidence>
<feature type="domain" description="Peptidase M16 C-terminal" evidence="11">
    <location>
        <begin position="233"/>
        <end position="410"/>
    </location>
</feature>
<sequence length="971" mass="105301">MFSRKNLLSAFVVAALSTTALTPLASVAVAAEAAAPAILPGAVEFAQAHSDIKPDAQARYGRLPNGLTYIIYPNKTPPGVVSLRMRFATGSMMESEAQLGLAHFLEHMAFNGSKNVPEGDMVKILERHGLKFGPDTNAYTSFDETVYMLDLPKNDEEIIDTGLFLFRETAGNLTLDPKAIDKERGVVLGEERARNSPGLRAYIGWAKAAFPGQLYGERLPIGSTKIIAEAPAQAFVDYYNDFYRPELTTIIVAGDIDADQIEAKIKAKFSDLTPRSKRPLDKLSFGTYGPQKTLNAYTYAEAGLSNSLQVSWFKPFDDSWETEASDFTDMLDDLAFAVVNQRLERLAKSPDSAFSAASVGNGTITRTAEAIDLDITPKPGKDKEAYQQALTVVRQFETYGATDEEVARVLANWTATQEAAAKREKTRDTGSIVNQLVGTLGDKEVMTAPSQDLAFFNKIKPRLTTAAVSERAKTLFSGDGPMVAHMANDLGGFDKAALLATHQTLLAQQVDKPATTVKKAWPYETFGKAPAAIVKETVLADIGVTQLVYANGVRVNIKPTDFKDNEVLVNIRFDGGLTTIGQDKGALISAANWTGLREGGLGKLDSEEIKDTLAGRLFGTGFGIGDEATVLSGSTTPDDFGLQMQVLTAFTTDPGFREAALERIKSQLPNLYQTITATPSAVFSTKGPRILRNGDKRFGLPEQDAALAVKNDEIKALVSGILSNAPIEITIVGDITVEDVKKVLATTFATLPKRAEKITPVKGADTLTFPKTNLHQVLTHTGRADQNISFIAWPTTDFFANTQEARATELLAEVLTLRLTEEIREKQGASYGSSAGSTMSSTFKGFGYLSASATVKPEVDQTFFDSVMVIADDLKAKPITEDELLRARKPVLDRYDVQVKTNGYWIGALPGIQADPRDLAAIRSRKAELLKVTPADIQTEAKKWLVKEKVLRIQVKPADKPAEKAADKPAS</sequence>
<gene>
    <name evidence="12" type="ORF">PQU92_18340</name>
</gene>
<organism evidence="12 13">
    <name type="scientific">Asticcacaulis aquaticus</name>
    <dbReference type="NCBI Taxonomy" id="2984212"/>
    <lineage>
        <taxon>Bacteria</taxon>
        <taxon>Pseudomonadati</taxon>
        <taxon>Pseudomonadota</taxon>
        <taxon>Alphaproteobacteria</taxon>
        <taxon>Caulobacterales</taxon>
        <taxon>Caulobacteraceae</taxon>
        <taxon>Asticcacaulis</taxon>
    </lineage>
</organism>
<evidence type="ECO:0000256" key="2">
    <source>
        <dbReference type="ARBA" id="ARBA00007261"/>
    </source>
</evidence>
<name>A0ABT5HYU3_9CAUL</name>
<dbReference type="SUPFAM" id="SSF63411">
    <property type="entry name" value="LuxS/MPP-like metallohydrolase"/>
    <property type="match status" value="3"/>
</dbReference>
<feature type="domain" description="Peptidase M16 C-terminal" evidence="11">
    <location>
        <begin position="712"/>
        <end position="889"/>
    </location>
</feature>
<evidence type="ECO:0000259" key="10">
    <source>
        <dbReference type="Pfam" id="PF00675"/>
    </source>
</evidence>
<dbReference type="InterPro" id="IPR050626">
    <property type="entry name" value="Peptidase_M16"/>
</dbReference>
<dbReference type="PANTHER" id="PTHR43690:SF17">
    <property type="entry name" value="PROTEIN YHJJ"/>
    <property type="match status" value="1"/>
</dbReference>
<evidence type="ECO:0000256" key="1">
    <source>
        <dbReference type="ARBA" id="ARBA00001947"/>
    </source>
</evidence>
<keyword evidence="5" id="KW-0378">Hydrolase</keyword>
<feature type="chain" id="PRO_5046233063" evidence="9">
    <location>
        <begin position="26"/>
        <end position="971"/>
    </location>
</feature>
<reference evidence="12 13" key="1">
    <citation type="submission" date="2023-01" db="EMBL/GenBank/DDBJ databases">
        <title>Novel species of the genus Asticcacaulis isolated from rivers.</title>
        <authorList>
            <person name="Lu H."/>
        </authorList>
    </citation>
    <scope>NUCLEOTIDE SEQUENCE [LARGE SCALE GENOMIC DNA]</scope>
    <source>
        <strain evidence="12 13">BYS171W</strain>
    </source>
</reference>
<evidence type="ECO:0000256" key="3">
    <source>
        <dbReference type="ARBA" id="ARBA00022670"/>
    </source>
</evidence>
<evidence type="ECO:0000313" key="13">
    <source>
        <dbReference type="Proteomes" id="UP001214854"/>
    </source>
</evidence>
<keyword evidence="3" id="KW-0645">Protease</keyword>
<keyword evidence="7" id="KW-0482">Metalloprotease</keyword>
<comment type="caution">
    <text evidence="12">The sequence shown here is derived from an EMBL/GenBank/DDBJ whole genome shotgun (WGS) entry which is preliminary data.</text>
</comment>
<evidence type="ECO:0000313" key="12">
    <source>
        <dbReference type="EMBL" id="MDC7685247.1"/>
    </source>
</evidence>
<evidence type="ECO:0000259" key="11">
    <source>
        <dbReference type="Pfam" id="PF05193"/>
    </source>
</evidence>
<keyword evidence="6" id="KW-0862">Zinc</keyword>
<dbReference type="Pfam" id="PF00675">
    <property type="entry name" value="Peptidase_M16"/>
    <property type="match status" value="1"/>
</dbReference>
<dbReference type="PANTHER" id="PTHR43690">
    <property type="entry name" value="NARDILYSIN"/>
    <property type="match status" value="1"/>
</dbReference>
<keyword evidence="13" id="KW-1185">Reference proteome</keyword>
<evidence type="ECO:0000256" key="9">
    <source>
        <dbReference type="SAM" id="SignalP"/>
    </source>
</evidence>
<accession>A0ABT5HYU3</accession>
<keyword evidence="4" id="KW-0479">Metal-binding</keyword>
<dbReference type="InterPro" id="IPR007863">
    <property type="entry name" value="Peptidase_M16_C"/>
</dbReference>
<dbReference type="Pfam" id="PF05193">
    <property type="entry name" value="Peptidase_M16_C"/>
    <property type="match status" value="2"/>
</dbReference>
<dbReference type="Proteomes" id="UP001214854">
    <property type="component" value="Unassembled WGS sequence"/>
</dbReference>
<feature type="signal peptide" evidence="9">
    <location>
        <begin position="1"/>
        <end position="25"/>
    </location>
</feature>
<evidence type="ECO:0000256" key="8">
    <source>
        <dbReference type="RuleBase" id="RU004447"/>
    </source>
</evidence>
<evidence type="ECO:0000256" key="4">
    <source>
        <dbReference type="ARBA" id="ARBA00022723"/>
    </source>
</evidence>
<keyword evidence="9" id="KW-0732">Signal</keyword>
<evidence type="ECO:0000256" key="5">
    <source>
        <dbReference type="ARBA" id="ARBA00022801"/>
    </source>
</evidence>
<dbReference type="EMBL" id="JAQQKX010000026">
    <property type="protein sequence ID" value="MDC7685247.1"/>
    <property type="molecule type" value="Genomic_DNA"/>
</dbReference>
<dbReference type="InterPro" id="IPR011765">
    <property type="entry name" value="Pept_M16_N"/>
</dbReference>
<dbReference type="RefSeq" id="WP_272749750.1">
    <property type="nucleotide sequence ID" value="NZ_JAQQKX010000026.1"/>
</dbReference>
<proteinExistence type="inferred from homology"/>
<evidence type="ECO:0000256" key="6">
    <source>
        <dbReference type="ARBA" id="ARBA00022833"/>
    </source>
</evidence>
<comment type="similarity">
    <text evidence="2 8">Belongs to the peptidase M16 family.</text>
</comment>
<dbReference type="InterPro" id="IPR011249">
    <property type="entry name" value="Metalloenz_LuxS/M16"/>
</dbReference>
<dbReference type="Gene3D" id="3.30.830.10">
    <property type="entry name" value="Metalloenzyme, LuxS/M16 peptidase-like"/>
    <property type="match status" value="4"/>
</dbReference>
<comment type="cofactor">
    <cofactor evidence="1">
        <name>Zn(2+)</name>
        <dbReference type="ChEBI" id="CHEBI:29105"/>
    </cofactor>
</comment>
<protein>
    <submittedName>
        <fullName evidence="12">Insulinase family protein</fullName>
    </submittedName>
</protein>
<dbReference type="PROSITE" id="PS00143">
    <property type="entry name" value="INSULINASE"/>
    <property type="match status" value="1"/>
</dbReference>
<dbReference type="InterPro" id="IPR001431">
    <property type="entry name" value="Pept_M16_Zn_BS"/>
</dbReference>